<dbReference type="Proteomes" id="UP001500945">
    <property type="component" value="Unassembled WGS sequence"/>
</dbReference>
<evidence type="ECO:0000259" key="5">
    <source>
        <dbReference type="SMART" id="SM00226"/>
    </source>
</evidence>
<dbReference type="Pfam" id="PF01451">
    <property type="entry name" value="LMWPc"/>
    <property type="match status" value="1"/>
</dbReference>
<dbReference type="RefSeq" id="WP_345204499.1">
    <property type="nucleotide sequence ID" value="NZ_BAABGM010000011.1"/>
</dbReference>
<sequence length="177" mass="19767">MSTSTEAGPYRVTVVCWGNICRSPMGEFLLREAFEEAGLGDRVVVDSAGTSADELGNGMHPRTAAVLRRNGHADTGWDGHVARRFERSWFDRSDLVLPVDHVHVDRLERLARDDTDRAKVRLFRSFDPDAVASGELGMDDPWYGTDPAYDQTYAEIAAALPGIVEHVRRELEARDRP</sequence>
<evidence type="ECO:0000313" key="6">
    <source>
        <dbReference type="EMBL" id="GAA4404163.1"/>
    </source>
</evidence>
<keyword evidence="4" id="KW-0904">Protein phosphatase</keyword>
<evidence type="ECO:0000256" key="1">
    <source>
        <dbReference type="ARBA" id="ARBA00011063"/>
    </source>
</evidence>
<dbReference type="PANTHER" id="PTHR11717:SF7">
    <property type="entry name" value="LOW MOLECULAR WEIGHT PHOSPHOTYROSINE PROTEIN PHOSPHATASE"/>
    <property type="match status" value="1"/>
</dbReference>
<dbReference type="InterPro" id="IPR017867">
    <property type="entry name" value="Tyr_phospatase_low_mol_wt"/>
</dbReference>
<accession>A0ABP8KCX3</accession>
<evidence type="ECO:0000256" key="2">
    <source>
        <dbReference type="ARBA" id="ARBA00013064"/>
    </source>
</evidence>
<protein>
    <recommendedName>
        <fullName evidence="2">protein-tyrosine-phosphatase</fullName>
        <ecNumber evidence="2">3.1.3.48</ecNumber>
    </recommendedName>
</protein>
<evidence type="ECO:0000313" key="7">
    <source>
        <dbReference type="Proteomes" id="UP001500945"/>
    </source>
</evidence>
<reference evidence="7" key="1">
    <citation type="journal article" date="2019" name="Int. J. Syst. Evol. Microbiol.">
        <title>The Global Catalogue of Microorganisms (GCM) 10K type strain sequencing project: providing services to taxonomists for standard genome sequencing and annotation.</title>
        <authorList>
            <consortium name="The Broad Institute Genomics Platform"/>
            <consortium name="The Broad Institute Genome Sequencing Center for Infectious Disease"/>
            <person name="Wu L."/>
            <person name="Ma J."/>
        </authorList>
    </citation>
    <scope>NUCLEOTIDE SEQUENCE [LARGE SCALE GENOMIC DNA]</scope>
    <source>
        <strain evidence="7">JCM 17809</strain>
    </source>
</reference>
<dbReference type="InterPro" id="IPR023485">
    <property type="entry name" value="Ptyr_pPase"/>
</dbReference>
<dbReference type="InterPro" id="IPR050438">
    <property type="entry name" value="LMW_PTPase"/>
</dbReference>
<gene>
    <name evidence="6" type="ORF">GCM10023168_16440</name>
</gene>
<dbReference type="CDD" id="cd16343">
    <property type="entry name" value="LMWPTP"/>
    <property type="match status" value="1"/>
</dbReference>
<dbReference type="SUPFAM" id="SSF52788">
    <property type="entry name" value="Phosphotyrosine protein phosphatases I"/>
    <property type="match status" value="1"/>
</dbReference>
<organism evidence="6 7">
    <name type="scientific">Fodinibacter luteus</name>
    <dbReference type="NCBI Taxonomy" id="552064"/>
    <lineage>
        <taxon>Bacteria</taxon>
        <taxon>Bacillati</taxon>
        <taxon>Actinomycetota</taxon>
        <taxon>Actinomycetes</taxon>
        <taxon>Micrococcales</taxon>
        <taxon>Intrasporangiaceae</taxon>
        <taxon>Fodinibacter (ex Wang et al. 2009)</taxon>
    </lineage>
</organism>
<dbReference type="PRINTS" id="PR00719">
    <property type="entry name" value="LMWPTPASE"/>
</dbReference>
<comment type="similarity">
    <text evidence="1">Belongs to the low molecular weight phosphotyrosine protein phosphatase family.</text>
</comment>
<dbReference type="EMBL" id="BAABGM010000011">
    <property type="protein sequence ID" value="GAA4404163.1"/>
    <property type="molecule type" value="Genomic_DNA"/>
</dbReference>
<name>A0ABP8KCX3_9MICO</name>
<comment type="caution">
    <text evidence="6">The sequence shown here is derived from an EMBL/GenBank/DDBJ whole genome shotgun (WGS) entry which is preliminary data.</text>
</comment>
<dbReference type="SMART" id="SM00226">
    <property type="entry name" value="LMWPc"/>
    <property type="match status" value="1"/>
</dbReference>
<dbReference type="EC" id="3.1.3.48" evidence="2"/>
<dbReference type="Gene3D" id="3.40.50.2300">
    <property type="match status" value="1"/>
</dbReference>
<evidence type="ECO:0000256" key="4">
    <source>
        <dbReference type="ARBA" id="ARBA00022912"/>
    </source>
</evidence>
<evidence type="ECO:0000256" key="3">
    <source>
        <dbReference type="ARBA" id="ARBA00022801"/>
    </source>
</evidence>
<feature type="domain" description="Phosphotyrosine protein phosphatase I" evidence="5">
    <location>
        <begin position="10"/>
        <end position="166"/>
    </location>
</feature>
<dbReference type="InterPro" id="IPR036196">
    <property type="entry name" value="Ptyr_pPase_sf"/>
</dbReference>
<dbReference type="PANTHER" id="PTHR11717">
    <property type="entry name" value="LOW MOLECULAR WEIGHT PROTEIN TYROSINE PHOSPHATASE"/>
    <property type="match status" value="1"/>
</dbReference>
<proteinExistence type="inferred from homology"/>
<keyword evidence="3" id="KW-0378">Hydrolase</keyword>
<keyword evidence="7" id="KW-1185">Reference proteome</keyword>